<dbReference type="SMART" id="SM00849">
    <property type="entry name" value="Lactamase_B"/>
    <property type="match status" value="1"/>
</dbReference>
<protein>
    <recommendedName>
        <fullName evidence="5">Metallo-beta-lactamase domain-containing protein</fullName>
    </recommendedName>
</protein>
<keyword evidence="3" id="KW-0378">Hydrolase</keyword>
<dbReference type="InterPro" id="IPR001279">
    <property type="entry name" value="Metallo-B-lactamas"/>
</dbReference>
<organism evidence="6 7">
    <name type="scientific">Alkalicoccus saliphilus</name>
    <dbReference type="NCBI Taxonomy" id="200989"/>
    <lineage>
        <taxon>Bacteria</taxon>
        <taxon>Bacillati</taxon>
        <taxon>Bacillota</taxon>
        <taxon>Bacilli</taxon>
        <taxon>Bacillales</taxon>
        <taxon>Bacillaceae</taxon>
        <taxon>Alkalicoccus</taxon>
    </lineage>
</organism>
<gene>
    <name evidence="6" type="ORF">C6Y45_03935</name>
</gene>
<keyword evidence="4" id="KW-0862">Zinc</keyword>
<sequence>MTLEQFHVSGDTTLTWLNGGDTNMDGGAMFGVVPKPLWSRKYPVNEKNQIELRCDPVLIQAEGRNMIMEGGIGRGRLSEKAMKNYGVTEESSVEENLSDLGLSPDDISDVLMTHMHFDHSMGLTKETAEGRKPMYPNAVIWVNEIEWEEMKNPNIRSRNTYFKENWDAIEHQVKTFKKEKEVVPGIRLIHTGGHSAGHCILNISRGDREIWHMADIMPTHAHQNVLWVLAYDDYPLDSIEKKQEYTLPAIEQGAWFMFYHDYKYRMLRWDENGKEIVESLLREEAEESE</sequence>
<keyword evidence="2" id="KW-0479">Metal-binding</keyword>
<keyword evidence="7" id="KW-1185">Reference proteome</keyword>
<comment type="caution">
    <text evidence="6">The sequence shown here is derived from an EMBL/GenBank/DDBJ whole genome shotgun (WGS) entry which is preliminary data.</text>
</comment>
<evidence type="ECO:0000313" key="6">
    <source>
        <dbReference type="EMBL" id="PTL39803.1"/>
    </source>
</evidence>
<dbReference type="GO" id="GO:0016787">
    <property type="term" value="F:hydrolase activity"/>
    <property type="evidence" value="ECO:0007669"/>
    <property type="project" value="UniProtKB-KW"/>
</dbReference>
<dbReference type="InterPro" id="IPR036866">
    <property type="entry name" value="RibonucZ/Hydroxyglut_hydro"/>
</dbReference>
<dbReference type="RefSeq" id="WP_107583725.1">
    <property type="nucleotide sequence ID" value="NZ_PZJJ01000004.1"/>
</dbReference>
<evidence type="ECO:0000256" key="1">
    <source>
        <dbReference type="ARBA" id="ARBA00007749"/>
    </source>
</evidence>
<dbReference type="GO" id="GO:0046872">
    <property type="term" value="F:metal ion binding"/>
    <property type="evidence" value="ECO:0007669"/>
    <property type="project" value="UniProtKB-KW"/>
</dbReference>
<dbReference type="Proteomes" id="UP000240509">
    <property type="component" value="Unassembled WGS sequence"/>
</dbReference>
<dbReference type="SUPFAM" id="SSF56281">
    <property type="entry name" value="Metallo-hydrolase/oxidoreductase"/>
    <property type="match status" value="1"/>
</dbReference>
<dbReference type="EMBL" id="PZJJ01000004">
    <property type="protein sequence ID" value="PTL39803.1"/>
    <property type="molecule type" value="Genomic_DNA"/>
</dbReference>
<feature type="domain" description="Metallo-beta-lactamase" evidence="5">
    <location>
        <begin position="53"/>
        <end position="250"/>
    </location>
</feature>
<evidence type="ECO:0000256" key="3">
    <source>
        <dbReference type="ARBA" id="ARBA00022801"/>
    </source>
</evidence>
<dbReference type="PANTHER" id="PTHR42978:SF6">
    <property type="entry name" value="QUORUM-QUENCHING LACTONASE YTNP-RELATED"/>
    <property type="match status" value="1"/>
</dbReference>
<dbReference type="AlphaFoldDB" id="A0A2T4U8S5"/>
<dbReference type="Pfam" id="PF00753">
    <property type="entry name" value="Lactamase_B"/>
    <property type="match status" value="1"/>
</dbReference>
<evidence type="ECO:0000313" key="7">
    <source>
        <dbReference type="Proteomes" id="UP000240509"/>
    </source>
</evidence>
<proteinExistence type="inferred from homology"/>
<dbReference type="InterPro" id="IPR051013">
    <property type="entry name" value="MBL_superfamily_lactonases"/>
</dbReference>
<reference evidence="6 7" key="1">
    <citation type="submission" date="2018-03" db="EMBL/GenBank/DDBJ databases">
        <title>Alkalicoccus saliphilus sp. nov., isolated from a mineral pool.</title>
        <authorList>
            <person name="Zhao B."/>
        </authorList>
    </citation>
    <scope>NUCLEOTIDE SEQUENCE [LARGE SCALE GENOMIC DNA]</scope>
    <source>
        <strain evidence="6 7">6AG</strain>
    </source>
</reference>
<evidence type="ECO:0000256" key="2">
    <source>
        <dbReference type="ARBA" id="ARBA00022723"/>
    </source>
</evidence>
<dbReference type="PANTHER" id="PTHR42978">
    <property type="entry name" value="QUORUM-QUENCHING LACTONASE YTNP-RELATED-RELATED"/>
    <property type="match status" value="1"/>
</dbReference>
<comment type="similarity">
    <text evidence="1">Belongs to the metallo-beta-lactamase superfamily.</text>
</comment>
<name>A0A2T4U8S5_9BACI</name>
<dbReference type="CDD" id="cd07728">
    <property type="entry name" value="YtnP-like_MBL-fold"/>
    <property type="match status" value="1"/>
</dbReference>
<accession>A0A2T4U8S5</accession>
<evidence type="ECO:0000259" key="5">
    <source>
        <dbReference type="SMART" id="SM00849"/>
    </source>
</evidence>
<dbReference type="Gene3D" id="3.60.15.10">
    <property type="entry name" value="Ribonuclease Z/Hydroxyacylglutathione hydrolase-like"/>
    <property type="match status" value="1"/>
</dbReference>
<evidence type="ECO:0000256" key="4">
    <source>
        <dbReference type="ARBA" id="ARBA00022833"/>
    </source>
</evidence>
<dbReference type="OrthoDB" id="9802897at2"/>